<gene>
    <name evidence="2" type="ORF">ERS013200_02701</name>
</gene>
<feature type="transmembrane region" description="Helical" evidence="1">
    <location>
        <begin position="6"/>
        <end position="29"/>
    </location>
</feature>
<evidence type="ECO:0000313" key="3">
    <source>
        <dbReference type="Proteomes" id="UP000041770"/>
    </source>
</evidence>
<reference evidence="2 3" key="1">
    <citation type="submission" date="2015-07" db="EMBL/GenBank/DDBJ databases">
        <authorList>
            <consortium name="Pathogen Informatics"/>
        </authorList>
    </citation>
    <scope>NUCLEOTIDE SEQUENCE [LARGE SCALE GENOMIC DNA]</scope>
    <source>
        <strain evidence="2 3">A316</strain>
    </source>
</reference>
<dbReference type="Proteomes" id="UP000041770">
    <property type="component" value="Unassembled WGS sequence"/>
</dbReference>
<sequence length="30" mass="3492">MVQYNAQLALLIFLKSPAFVYHGFLPFIIH</sequence>
<dbReference type="AlphaFoldDB" id="A0A656A485"/>
<name>A0A656A485_VIBCL</name>
<keyword evidence="1" id="KW-0472">Membrane</keyword>
<keyword evidence="1" id="KW-1133">Transmembrane helix</keyword>
<keyword evidence="1" id="KW-0812">Transmembrane</keyword>
<dbReference type="EMBL" id="CWQY01000019">
    <property type="protein sequence ID" value="CSC94851.1"/>
    <property type="molecule type" value="Genomic_DNA"/>
</dbReference>
<evidence type="ECO:0000313" key="2">
    <source>
        <dbReference type="EMBL" id="CSC94851.1"/>
    </source>
</evidence>
<protein>
    <submittedName>
        <fullName evidence="2">Uncharacterized protein</fullName>
    </submittedName>
</protein>
<proteinExistence type="predicted"/>
<evidence type="ECO:0000256" key="1">
    <source>
        <dbReference type="SAM" id="Phobius"/>
    </source>
</evidence>
<organism evidence="2 3">
    <name type="scientific">Vibrio cholerae</name>
    <dbReference type="NCBI Taxonomy" id="666"/>
    <lineage>
        <taxon>Bacteria</taxon>
        <taxon>Pseudomonadati</taxon>
        <taxon>Pseudomonadota</taxon>
        <taxon>Gammaproteobacteria</taxon>
        <taxon>Vibrionales</taxon>
        <taxon>Vibrionaceae</taxon>
        <taxon>Vibrio</taxon>
    </lineage>
</organism>
<accession>A0A656A485</accession>